<dbReference type="Gene3D" id="3.40.50.1360">
    <property type="match status" value="1"/>
</dbReference>
<keyword evidence="5" id="KW-1185">Reference proteome</keyword>
<accession>M7NZZ5</accession>
<comment type="catalytic activity">
    <reaction evidence="1">
        <text>aldehydo-D-ribose 5-phosphate = D-ribulose 5-phosphate</text>
        <dbReference type="Rhea" id="RHEA:14657"/>
        <dbReference type="ChEBI" id="CHEBI:58121"/>
        <dbReference type="ChEBI" id="CHEBI:58273"/>
        <dbReference type="EC" id="5.3.1.6"/>
    </reaction>
</comment>
<organism evidence="4 5">
    <name type="scientific">Methylophaga lonarensis MPL</name>
    <dbReference type="NCBI Taxonomy" id="1286106"/>
    <lineage>
        <taxon>Bacteria</taxon>
        <taxon>Pseudomonadati</taxon>
        <taxon>Pseudomonadota</taxon>
        <taxon>Gammaproteobacteria</taxon>
        <taxon>Thiotrichales</taxon>
        <taxon>Piscirickettsiaceae</taxon>
        <taxon>Methylophaga</taxon>
    </lineage>
</organism>
<dbReference type="NCBIfam" id="NF001924">
    <property type="entry name" value="PRK00702.1"/>
    <property type="match status" value="1"/>
</dbReference>
<dbReference type="InterPro" id="IPR004788">
    <property type="entry name" value="Ribose5P_isomerase_type_A"/>
</dbReference>
<dbReference type="PATRIC" id="fig|1286106.3.peg.1724"/>
<sequence>MSTEIHNPAMNPKQRVAEHAASFIENGMIVGLGTGSTANFFIDVLALRQQQGLEIQTTASSAISAIRARQAGLTVLAIEQLSHLDVYVDGADEVTDDLQLLKGRGQDLVAEKLLASHANSFFVLVDESKMVTQIGQQYAIPIEVLPNAWQLVMQSLQQQGASGELRRNSAGDNVAVTAAGNLVLDMRFADIDTAGLNHLLDTHPGIVEHGIFHDLASAVFIADSSGVRESWR</sequence>
<dbReference type="SUPFAM" id="SSF75445">
    <property type="entry name" value="D-ribose-5-phosphate isomerase (RpiA), lid domain"/>
    <property type="match status" value="1"/>
</dbReference>
<dbReference type="SMART" id="SM01134">
    <property type="entry name" value="DeoRC"/>
    <property type="match status" value="1"/>
</dbReference>
<dbReference type="FunFam" id="3.40.50.1360:FF:000001">
    <property type="entry name" value="Ribose-5-phosphate isomerase A"/>
    <property type="match status" value="1"/>
</dbReference>
<dbReference type="eggNOG" id="COG0120">
    <property type="taxonomic scope" value="Bacteria"/>
</dbReference>
<protein>
    <recommendedName>
        <fullName evidence="3">Ribose 5-phosphate isomerase A</fullName>
        <ecNumber evidence="3">5.3.1.6</ecNumber>
    </recommendedName>
</protein>
<dbReference type="STRING" id="1286106.MPL1_08579"/>
<dbReference type="GO" id="GO:0005829">
    <property type="term" value="C:cytosol"/>
    <property type="evidence" value="ECO:0007669"/>
    <property type="project" value="TreeGrafter"/>
</dbReference>
<dbReference type="Gene3D" id="3.30.70.260">
    <property type="match status" value="1"/>
</dbReference>
<dbReference type="SUPFAM" id="SSF100950">
    <property type="entry name" value="NagB/RpiA/CoA transferase-like"/>
    <property type="match status" value="1"/>
</dbReference>
<evidence type="ECO:0000313" key="4">
    <source>
        <dbReference type="EMBL" id="EMR12787.1"/>
    </source>
</evidence>
<keyword evidence="2 4" id="KW-0413">Isomerase</keyword>
<evidence type="ECO:0000256" key="2">
    <source>
        <dbReference type="ARBA" id="ARBA00023235"/>
    </source>
</evidence>
<dbReference type="Pfam" id="PF06026">
    <property type="entry name" value="Rib_5-P_isom_A"/>
    <property type="match status" value="1"/>
</dbReference>
<comment type="caution">
    <text evidence="4">The sequence shown here is derived from an EMBL/GenBank/DDBJ whole genome shotgun (WGS) entry which is preliminary data.</text>
</comment>
<dbReference type="PANTHER" id="PTHR11934">
    <property type="entry name" value="RIBOSE-5-PHOSPHATE ISOMERASE"/>
    <property type="match status" value="1"/>
</dbReference>
<dbReference type="RefSeq" id="WP_009726691.1">
    <property type="nucleotide sequence ID" value="NZ_APHR01000042.1"/>
</dbReference>
<dbReference type="InterPro" id="IPR037171">
    <property type="entry name" value="NagB/RpiA_transferase-like"/>
</dbReference>
<proteinExistence type="predicted"/>
<dbReference type="CDD" id="cd01398">
    <property type="entry name" value="RPI_A"/>
    <property type="match status" value="1"/>
</dbReference>
<name>M7NZZ5_9GAMM</name>
<dbReference type="PANTHER" id="PTHR11934:SF0">
    <property type="entry name" value="RIBOSE-5-PHOSPHATE ISOMERASE"/>
    <property type="match status" value="1"/>
</dbReference>
<dbReference type="GO" id="GO:0004751">
    <property type="term" value="F:ribose-5-phosphate isomerase activity"/>
    <property type="evidence" value="ECO:0007669"/>
    <property type="project" value="UniProtKB-UniRule"/>
</dbReference>
<evidence type="ECO:0000256" key="1">
    <source>
        <dbReference type="ARBA" id="ARBA00001713"/>
    </source>
</evidence>
<evidence type="ECO:0000256" key="3">
    <source>
        <dbReference type="NCBIfam" id="TIGR00021"/>
    </source>
</evidence>
<dbReference type="NCBIfam" id="TIGR00021">
    <property type="entry name" value="rpiA"/>
    <property type="match status" value="1"/>
</dbReference>
<dbReference type="Proteomes" id="UP000012019">
    <property type="component" value="Unassembled WGS sequence"/>
</dbReference>
<evidence type="ECO:0000313" key="5">
    <source>
        <dbReference type="Proteomes" id="UP000012019"/>
    </source>
</evidence>
<reference evidence="4 5" key="1">
    <citation type="journal article" date="2013" name="Genome Announc.">
        <title>Draft Genome Sequence of Methylophaga lonarensis MPLT, a Haloalkaliphilic (Non-Methane-Utilizing) Methylotroph.</title>
        <authorList>
            <person name="Shetty S.A."/>
            <person name="Marathe N.P."/>
            <person name="Munot H."/>
            <person name="Antony C.P."/>
            <person name="Dhotre D.P."/>
            <person name="Murrell J.C."/>
            <person name="Shouche Y.S."/>
        </authorList>
    </citation>
    <scope>NUCLEOTIDE SEQUENCE [LARGE SCALE GENOMIC DNA]</scope>
    <source>
        <strain evidence="4 5">MPL</strain>
    </source>
</reference>
<gene>
    <name evidence="4" type="ORF">MPL1_08579</name>
</gene>
<dbReference type="EMBL" id="APHR01000042">
    <property type="protein sequence ID" value="EMR12787.1"/>
    <property type="molecule type" value="Genomic_DNA"/>
</dbReference>
<dbReference type="GO" id="GO:0009052">
    <property type="term" value="P:pentose-phosphate shunt, non-oxidative branch"/>
    <property type="evidence" value="ECO:0007669"/>
    <property type="project" value="InterPro"/>
</dbReference>
<dbReference type="GO" id="GO:0006014">
    <property type="term" value="P:D-ribose metabolic process"/>
    <property type="evidence" value="ECO:0007669"/>
    <property type="project" value="TreeGrafter"/>
</dbReference>
<dbReference type="AlphaFoldDB" id="M7NZZ5"/>
<dbReference type="EC" id="5.3.1.6" evidence="3"/>